<dbReference type="KEGG" id="gfo:GFO_1850"/>
<dbReference type="HOGENOM" id="CLU_3043928_0_0_10"/>
<gene>
    <name evidence="1" type="ordered locus">GFO_1850</name>
</gene>
<protein>
    <submittedName>
        <fullName evidence="1">Uncharacterized protein</fullName>
    </submittedName>
</protein>
<proteinExistence type="predicted"/>
<dbReference type="EMBL" id="CU207366">
    <property type="protein sequence ID" value="CAL66820.1"/>
    <property type="molecule type" value="Genomic_DNA"/>
</dbReference>
<reference evidence="1 2" key="1">
    <citation type="journal article" date="2006" name="Environ. Microbiol.">
        <title>Whole genome analysis of the marine Bacteroidetes'Gramella forsetii' reveals adaptations to degradation of polymeric organic matter.</title>
        <authorList>
            <person name="Bauer M."/>
            <person name="Kube M."/>
            <person name="Teeling H."/>
            <person name="Richter M."/>
            <person name="Lombardot T."/>
            <person name="Allers E."/>
            <person name="Wuerdemann C.A."/>
            <person name="Quast C."/>
            <person name="Kuhl H."/>
            <person name="Knaust F."/>
            <person name="Woebken D."/>
            <person name="Bischof K."/>
            <person name="Mussmann M."/>
            <person name="Choudhuri J.V."/>
            <person name="Meyer F."/>
            <person name="Reinhardt R."/>
            <person name="Amann R.I."/>
            <person name="Gloeckner F.O."/>
        </authorList>
    </citation>
    <scope>NUCLEOTIDE SEQUENCE [LARGE SCALE GENOMIC DNA]</scope>
    <source>
        <strain evidence="1 2">KT0803</strain>
    </source>
</reference>
<dbReference type="Proteomes" id="UP000000755">
    <property type="component" value="Chromosome"/>
</dbReference>
<dbReference type="AlphaFoldDB" id="A0M2H5"/>
<accession>A0M2H5</accession>
<sequence>MYSVFLRKSFSKTETTEVIYSFDFQAFLDFRSSAKKVCKNTTYFILFKPLVLYF</sequence>
<evidence type="ECO:0000313" key="2">
    <source>
        <dbReference type="Proteomes" id="UP000000755"/>
    </source>
</evidence>
<name>A0M2H5_CHRFK</name>
<organism evidence="1 2">
    <name type="scientific">Christiangramia forsetii (strain DSM 17595 / CGMCC 1.15422 / KT0803)</name>
    <name type="common">Gramella forsetii</name>
    <dbReference type="NCBI Taxonomy" id="411154"/>
    <lineage>
        <taxon>Bacteria</taxon>
        <taxon>Pseudomonadati</taxon>
        <taxon>Bacteroidota</taxon>
        <taxon>Flavobacteriia</taxon>
        <taxon>Flavobacteriales</taxon>
        <taxon>Flavobacteriaceae</taxon>
        <taxon>Christiangramia</taxon>
    </lineage>
</organism>
<evidence type="ECO:0000313" key="1">
    <source>
        <dbReference type="EMBL" id="CAL66820.1"/>
    </source>
</evidence>